<dbReference type="Gene3D" id="1.10.340.70">
    <property type="match status" value="1"/>
</dbReference>
<evidence type="ECO:0000313" key="4">
    <source>
        <dbReference type="Proteomes" id="UP001066276"/>
    </source>
</evidence>
<dbReference type="PANTHER" id="PTHR37984">
    <property type="entry name" value="PROTEIN CBG26694"/>
    <property type="match status" value="1"/>
</dbReference>
<reference evidence="3" key="1">
    <citation type="journal article" date="2022" name="bioRxiv">
        <title>Sequencing and chromosome-scale assembly of the giantPleurodeles waltlgenome.</title>
        <authorList>
            <person name="Brown T."/>
            <person name="Elewa A."/>
            <person name="Iarovenko S."/>
            <person name="Subramanian E."/>
            <person name="Araus A.J."/>
            <person name="Petzold A."/>
            <person name="Susuki M."/>
            <person name="Suzuki K.-i.T."/>
            <person name="Hayashi T."/>
            <person name="Toyoda A."/>
            <person name="Oliveira C."/>
            <person name="Osipova E."/>
            <person name="Leigh N.D."/>
            <person name="Simon A."/>
            <person name="Yun M.H."/>
        </authorList>
    </citation>
    <scope>NUCLEOTIDE SEQUENCE</scope>
    <source>
        <strain evidence="3">20211129_DDA</strain>
        <tissue evidence="3">Liver</tissue>
    </source>
</reference>
<keyword evidence="4" id="KW-1185">Reference proteome</keyword>
<proteinExistence type="predicted"/>
<gene>
    <name evidence="3" type="ORF">NDU88_003756</name>
</gene>
<evidence type="ECO:0000313" key="3">
    <source>
        <dbReference type="EMBL" id="KAJ1194468.1"/>
    </source>
</evidence>
<sequence length="149" mass="17213">MVALVGVIERGRISHNEWVRALKEGEVLAEVIRYVKSGWPKKKEGPNQASEYQQVEDELSMIKEVLWWNEVLVVPEVQRRHILGLAHESHSGASATKLRFRSEYWWAGMDCDVEHNVRNGLAGAWSNKSHKTVIYPPVIMIRWMPQGKR</sequence>
<comment type="caution">
    <text evidence="3">The sequence shown here is derived from an EMBL/GenBank/DDBJ whole genome shotgun (WGS) entry which is preliminary data.</text>
</comment>
<name>A0AAV7V3B3_PLEWA</name>
<evidence type="ECO:0000256" key="1">
    <source>
        <dbReference type="ARBA" id="ARBA00039658"/>
    </source>
</evidence>
<feature type="domain" description="Integrase zinc-binding" evidence="2">
    <location>
        <begin position="74"/>
        <end position="119"/>
    </location>
</feature>
<dbReference type="Proteomes" id="UP001066276">
    <property type="component" value="Chromosome 2_2"/>
</dbReference>
<dbReference type="InterPro" id="IPR041588">
    <property type="entry name" value="Integrase_H2C2"/>
</dbReference>
<accession>A0AAV7V3B3</accession>
<dbReference type="InterPro" id="IPR050951">
    <property type="entry name" value="Retrovirus_Pol_polyprotein"/>
</dbReference>
<protein>
    <recommendedName>
        <fullName evidence="1">Gypsy retrotransposon integrase-like protein 1</fullName>
    </recommendedName>
</protein>
<dbReference type="Pfam" id="PF17921">
    <property type="entry name" value="Integrase_H2C2"/>
    <property type="match status" value="1"/>
</dbReference>
<evidence type="ECO:0000259" key="2">
    <source>
        <dbReference type="Pfam" id="PF17921"/>
    </source>
</evidence>
<organism evidence="3 4">
    <name type="scientific">Pleurodeles waltl</name>
    <name type="common">Iberian ribbed newt</name>
    <dbReference type="NCBI Taxonomy" id="8319"/>
    <lineage>
        <taxon>Eukaryota</taxon>
        <taxon>Metazoa</taxon>
        <taxon>Chordata</taxon>
        <taxon>Craniata</taxon>
        <taxon>Vertebrata</taxon>
        <taxon>Euteleostomi</taxon>
        <taxon>Amphibia</taxon>
        <taxon>Batrachia</taxon>
        <taxon>Caudata</taxon>
        <taxon>Salamandroidea</taxon>
        <taxon>Salamandridae</taxon>
        <taxon>Pleurodelinae</taxon>
        <taxon>Pleurodeles</taxon>
    </lineage>
</organism>
<dbReference type="AlphaFoldDB" id="A0AAV7V3B3"/>
<dbReference type="PANTHER" id="PTHR37984:SF5">
    <property type="entry name" value="PROTEIN NYNRIN-LIKE"/>
    <property type="match status" value="1"/>
</dbReference>
<dbReference type="EMBL" id="JANPWB010000004">
    <property type="protein sequence ID" value="KAJ1194468.1"/>
    <property type="molecule type" value="Genomic_DNA"/>
</dbReference>